<evidence type="ECO:0000313" key="2">
    <source>
        <dbReference type="Proteomes" id="UP001197247"/>
    </source>
</evidence>
<sequence>MNPREAVFRALELGTSTSPDAPAELRGLIAVTGPGRQELRRAAIAALSCTAGAQATDDFAALLGDRTRAVREEASWALYDVGDDRAWETVLEFLAGEVRERGPRRGPLPPAMPISYLAVHAPAGSDRARRLTGFLRGQWLRLSAAERQWLAGHAPQVAPGGPAEHLVRLPGREDLTRAVG</sequence>
<accession>A0ABS5TKV8</accession>
<name>A0ABS5TKV8_9ACTN</name>
<comment type="caution">
    <text evidence="1">The sequence shown here is derived from an EMBL/GenBank/DDBJ whole genome shotgun (WGS) entry which is preliminary data.</text>
</comment>
<dbReference type="InterPro" id="IPR016024">
    <property type="entry name" value="ARM-type_fold"/>
</dbReference>
<proteinExistence type="predicted"/>
<dbReference type="EMBL" id="JAHBAY010000009">
    <property type="protein sequence ID" value="MBT0771711.1"/>
    <property type="molecule type" value="Genomic_DNA"/>
</dbReference>
<keyword evidence="2" id="KW-1185">Reference proteome</keyword>
<protein>
    <submittedName>
        <fullName evidence="1">HEAT repeat domain-containing protein</fullName>
    </submittedName>
</protein>
<dbReference type="SUPFAM" id="SSF48371">
    <property type="entry name" value="ARM repeat"/>
    <property type="match status" value="1"/>
</dbReference>
<dbReference type="RefSeq" id="WP_214158074.1">
    <property type="nucleotide sequence ID" value="NZ_JAHBAY010000009.1"/>
</dbReference>
<dbReference type="Gene3D" id="1.25.10.10">
    <property type="entry name" value="Leucine-rich Repeat Variant"/>
    <property type="match status" value="1"/>
</dbReference>
<evidence type="ECO:0000313" key="1">
    <source>
        <dbReference type="EMBL" id="MBT0771711.1"/>
    </source>
</evidence>
<organism evidence="1 2">
    <name type="scientific">Kineosporia corallincola</name>
    <dbReference type="NCBI Taxonomy" id="2835133"/>
    <lineage>
        <taxon>Bacteria</taxon>
        <taxon>Bacillati</taxon>
        <taxon>Actinomycetota</taxon>
        <taxon>Actinomycetes</taxon>
        <taxon>Kineosporiales</taxon>
        <taxon>Kineosporiaceae</taxon>
        <taxon>Kineosporia</taxon>
    </lineage>
</organism>
<gene>
    <name evidence="1" type="ORF">KIH74_22415</name>
</gene>
<reference evidence="1 2" key="1">
    <citation type="submission" date="2021-05" db="EMBL/GenBank/DDBJ databases">
        <title>Kineosporia and Streptomyces sp. nov. two new marine actinobacteria isolated from Coral.</title>
        <authorList>
            <person name="Buangrab K."/>
            <person name="Sutthacheep M."/>
            <person name="Yeemin T."/>
            <person name="Harunari E."/>
            <person name="Igarashi Y."/>
            <person name="Kanchanasin P."/>
            <person name="Tanasupawat S."/>
            <person name="Phongsopitanun W."/>
        </authorList>
    </citation>
    <scope>NUCLEOTIDE SEQUENCE [LARGE SCALE GENOMIC DNA]</scope>
    <source>
        <strain evidence="1 2">J2-2</strain>
    </source>
</reference>
<dbReference type="InterPro" id="IPR011989">
    <property type="entry name" value="ARM-like"/>
</dbReference>
<dbReference type="Proteomes" id="UP001197247">
    <property type="component" value="Unassembled WGS sequence"/>
</dbReference>